<dbReference type="Proteomes" id="UP001165542">
    <property type="component" value="Unassembled WGS sequence"/>
</dbReference>
<dbReference type="EMBL" id="JAJISC010000009">
    <property type="protein sequence ID" value="MCS2611057.1"/>
    <property type="molecule type" value="Genomic_DNA"/>
</dbReference>
<organism evidence="3 4">
    <name type="scientific">Halomonas dongshanensis</name>
    <dbReference type="NCBI Taxonomy" id="2890835"/>
    <lineage>
        <taxon>Bacteria</taxon>
        <taxon>Pseudomonadati</taxon>
        <taxon>Pseudomonadota</taxon>
        <taxon>Gammaproteobacteria</taxon>
        <taxon>Oceanospirillales</taxon>
        <taxon>Halomonadaceae</taxon>
        <taxon>Halomonas</taxon>
    </lineage>
</organism>
<dbReference type="InterPro" id="IPR050767">
    <property type="entry name" value="Sel1_AlgK"/>
</dbReference>
<comment type="caution">
    <text evidence="3">The sequence shown here is derived from an EMBL/GenBank/DDBJ whole genome shotgun (WGS) entry which is preliminary data.</text>
</comment>
<feature type="signal peptide" evidence="2">
    <location>
        <begin position="1"/>
        <end position="21"/>
    </location>
</feature>
<dbReference type="PANTHER" id="PTHR11102">
    <property type="entry name" value="SEL-1-LIKE PROTEIN"/>
    <property type="match status" value="1"/>
</dbReference>
<accession>A0ABT2EHF4</accession>
<dbReference type="InterPro" id="IPR006597">
    <property type="entry name" value="Sel1-like"/>
</dbReference>
<keyword evidence="4" id="KW-1185">Reference proteome</keyword>
<evidence type="ECO:0000256" key="1">
    <source>
        <dbReference type="SAM" id="MobiDB-lite"/>
    </source>
</evidence>
<dbReference type="Gene3D" id="1.25.40.10">
    <property type="entry name" value="Tetratricopeptide repeat domain"/>
    <property type="match status" value="2"/>
</dbReference>
<gene>
    <name evidence="3" type="ORF">LLY24_17215</name>
</gene>
<dbReference type="SMART" id="SM00671">
    <property type="entry name" value="SEL1"/>
    <property type="match status" value="4"/>
</dbReference>
<evidence type="ECO:0000313" key="3">
    <source>
        <dbReference type="EMBL" id="MCS2611057.1"/>
    </source>
</evidence>
<dbReference type="PANTHER" id="PTHR11102:SF160">
    <property type="entry name" value="ERAD-ASSOCIATED E3 UBIQUITIN-PROTEIN LIGASE COMPONENT HRD3"/>
    <property type="match status" value="1"/>
</dbReference>
<dbReference type="SUPFAM" id="SSF81901">
    <property type="entry name" value="HCP-like"/>
    <property type="match status" value="2"/>
</dbReference>
<name>A0ABT2EHF4_9GAMM</name>
<keyword evidence="2" id="KW-0732">Signal</keyword>
<dbReference type="RefSeq" id="WP_259037547.1">
    <property type="nucleotide sequence ID" value="NZ_JAJISC010000009.1"/>
</dbReference>
<protein>
    <submittedName>
        <fullName evidence="3">Sel1 repeat family protein</fullName>
    </submittedName>
</protein>
<evidence type="ECO:0000256" key="2">
    <source>
        <dbReference type="SAM" id="SignalP"/>
    </source>
</evidence>
<dbReference type="InterPro" id="IPR011990">
    <property type="entry name" value="TPR-like_helical_dom_sf"/>
</dbReference>
<reference evidence="3" key="1">
    <citation type="submission" date="2021-11" db="EMBL/GenBank/DDBJ databases">
        <title>Halomonas sp., isolated from a coastal aquaculture zone in Dongshan Bay.</title>
        <authorList>
            <person name="Lin W."/>
        </authorList>
    </citation>
    <scope>NUCLEOTIDE SEQUENCE</scope>
    <source>
        <strain evidence="3">Yzlin-01</strain>
    </source>
</reference>
<dbReference type="Pfam" id="PF08238">
    <property type="entry name" value="Sel1"/>
    <property type="match status" value="5"/>
</dbReference>
<feature type="compositionally biased region" description="Basic and acidic residues" evidence="1">
    <location>
        <begin position="244"/>
        <end position="254"/>
    </location>
</feature>
<evidence type="ECO:0000313" key="4">
    <source>
        <dbReference type="Proteomes" id="UP001165542"/>
    </source>
</evidence>
<sequence length="278" mass="30885">MKKFIQYSAVALMLFPTLGVANDLNAGIAAYESGDYASALEELRPLAEQGNAEAQYTLGFMYNRGRGVRSNGVEALEWWHRAAEQNHAGALYKIGDVYHNSMNDAFWGIERSREEASEWYILAAGEGSIEAMIQLSNMAPFTSEGVKWNRLAAEEGDAEAQHKLGRRYQHGWGVPTDRVEAIKWFRLAAAQEYTEALFALGAQYEFGSGVDQDNTTAYMWYTIGEATSDMTSSNKSDLEEVMSEEAKAEAEERASVCMSSNYQQGCEEAADEEHVSTQ</sequence>
<feature type="chain" id="PRO_5045524395" evidence="2">
    <location>
        <begin position="22"/>
        <end position="278"/>
    </location>
</feature>
<proteinExistence type="predicted"/>
<feature type="region of interest" description="Disordered" evidence="1">
    <location>
        <begin position="229"/>
        <end position="254"/>
    </location>
</feature>